<dbReference type="Gene3D" id="3.40.50.150">
    <property type="entry name" value="Vaccinia Virus protein VP39"/>
    <property type="match status" value="1"/>
</dbReference>
<organism evidence="4 5">
    <name type="scientific">Longibacter salinarum</name>
    <dbReference type="NCBI Taxonomy" id="1850348"/>
    <lineage>
        <taxon>Bacteria</taxon>
        <taxon>Pseudomonadati</taxon>
        <taxon>Rhodothermota</taxon>
        <taxon>Rhodothermia</taxon>
        <taxon>Rhodothermales</taxon>
        <taxon>Salisaetaceae</taxon>
        <taxon>Longibacter</taxon>
    </lineage>
</organism>
<dbReference type="Proteomes" id="UP000220102">
    <property type="component" value="Unassembled WGS sequence"/>
</dbReference>
<accession>A0A2A8D0Y5</accession>
<dbReference type="GO" id="GO:0008168">
    <property type="term" value="F:methyltransferase activity"/>
    <property type="evidence" value="ECO:0007669"/>
    <property type="project" value="UniProtKB-KW"/>
</dbReference>
<keyword evidence="2" id="KW-0949">S-adenosyl-L-methionine</keyword>
<dbReference type="OrthoDB" id="9805585at2"/>
<comment type="caution">
    <text evidence="4">The sequence shown here is derived from an EMBL/GenBank/DDBJ whole genome shotgun (WGS) entry which is preliminary data.</text>
</comment>
<keyword evidence="1" id="KW-0489">Methyltransferase</keyword>
<dbReference type="EMBL" id="PDEQ01000002">
    <property type="protein sequence ID" value="PEN14540.1"/>
    <property type="molecule type" value="Genomic_DNA"/>
</dbReference>
<dbReference type="GO" id="GO:0032259">
    <property type="term" value="P:methylation"/>
    <property type="evidence" value="ECO:0007669"/>
    <property type="project" value="UniProtKB-KW"/>
</dbReference>
<keyword evidence="5" id="KW-1185">Reference proteome</keyword>
<dbReference type="CDD" id="cd02440">
    <property type="entry name" value="AdoMet_MTases"/>
    <property type="match status" value="1"/>
</dbReference>
<evidence type="ECO:0000256" key="1">
    <source>
        <dbReference type="ARBA" id="ARBA00022603"/>
    </source>
</evidence>
<gene>
    <name evidence="4" type="ORF">CRI94_05815</name>
</gene>
<proteinExistence type="predicted"/>
<reference evidence="4 5" key="1">
    <citation type="submission" date="2017-10" db="EMBL/GenBank/DDBJ databases">
        <title>Draft genome of Longibacter Salinarum.</title>
        <authorList>
            <person name="Goh K.M."/>
            <person name="Shamsir M.S."/>
            <person name="Lim S.W."/>
        </authorList>
    </citation>
    <scope>NUCLEOTIDE SEQUENCE [LARGE SCALE GENOMIC DNA]</scope>
    <source>
        <strain evidence="4 5">KCTC 52045</strain>
    </source>
</reference>
<dbReference type="InterPro" id="IPR007848">
    <property type="entry name" value="Small_mtfrase_dom"/>
</dbReference>
<evidence type="ECO:0000313" key="5">
    <source>
        <dbReference type="Proteomes" id="UP000220102"/>
    </source>
</evidence>
<dbReference type="InterPro" id="IPR029063">
    <property type="entry name" value="SAM-dependent_MTases_sf"/>
</dbReference>
<name>A0A2A8D0Y5_9BACT</name>
<dbReference type="Pfam" id="PF05175">
    <property type="entry name" value="MTS"/>
    <property type="match status" value="1"/>
</dbReference>
<evidence type="ECO:0000313" key="4">
    <source>
        <dbReference type="EMBL" id="PEN14540.1"/>
    </source>
</evidence>
<dbReference type="AlphaFoldDB" id="A0A2A8D0Y5"/>
<feature type="domain" description="Methyltransferase small" evidence="3">
    <location>
        <begin position="45"/>
        <end position="189"/>
    </location>
</feature>
<keyword evidence="1" id="KW-0808">Transferase</keyword>
<evidence type="ECO:0000256" key="2">
    <source>
        <dbReference type="ARBA" id="ARBA00022691"/>
    </source>
</evidence>
<sequence length="207" mass="24019">MPTCYWRGGTFAFTTSESDSICNMGTLAYIKNFIRDRDVAAITPSSKFLVKRVCKWIDFDTPRRIVEYGPGTGVFSKYLLEHMHEDSELIMIEGNASFVESLRAFSEPDPRAVVVHDRAENVRKILDDRGLEYADYVLSGIPFSFLDDDVKHQLISRTKDVLKDDGKFLVYQNYNHMEKPLRRHFDTVKREYELLNVPPMFAYEALK</sequence>
<dbReference type="SUPFAM" id="SSF53335">
    <property type="entry name" value="S-adenosyl-L-methionine-dependent methyltransferases"/>
    <property type="match status" value="1"/>
</dbReference>
<evidence type="ECO:0000259" key="3">
    <source>
        <dbReference type="Pfam" id="PF05175"/>
    </source>
</evidence>
<protein>
    <recommendedName>
        <fullName evidence="3">Methyltransferase small domain-containing protein</fullName>
    </recommendedName>
</protein>